<proteinExistence type="predicted"/>
<dbReference type="OrthoDB" id="6057784at2"/>
<evidence type="ECO:0000313" key="2">
    <source>
        <dbReference type="EMBL" id="PKR55035.1"/>
    </source>
</evidence>
<name>A0A2N3KWS5_9PROT</name>
<organism evidence="2 3">
    <name type="scientific">Thalassospira marina</name>
    <dbReference type="NCBI Taxonomy" id="2048283"/>
    <lineage>
        <taxon>Bacteria</taxon>
        <taxon>Pseudomonadati</taxon>
        <taxon>Pseudomonadota</taxon>
        <taxon>Alphaproteobacteria</taxon>
        <taxon>Rhodospirillales</taxon>
        <taxon>Thalassospiraceae</taxon>
        <taxon>Thalassospira</taxon>
    </lineage>
</organism>
<sequence>MDVYENVVIGGFIYALGYSAGKRAFSLPANINLLQQTPMDKSLADVLIGMPDVYYLLEFKRRANKGDKEAQKLAFLQRYLSQDDPRFLEVSRGTHLYIESELSGEDLETRCSSYLDFQSQLKPVRLERIVEFLLEGTLIRERGISGDECCHYLGLVQQAYKAVDGVEGVSGNSGGFIIVGGTMSGTLKFVTLPDIRQFTMTRERLEKLQHEQTLQRENAMSRTRSRSRGIERGRGQSRGF</sequence>
<protein>
    <submittedName>
        <fullName evidence="2">Uncharacterized protein</fullName>
    </submittedName>
</protein>
<evidence type="ECO:0000313" key="3">
    <source>
        <dbReference type="Proteomes" id="UP000233597"/>
    </source>
</evidence>
<dbReference type="AlphaFoldDB" id="A0A2N3KWS5"/>
<reference evidence="2 3" key="1">
    <citation type="submission" date="2017-09" db="EMBL/GenBank/DDBJ databases">
        <title>Biodiversity and function of Thalassospira species in the particle-attached aromatic-hydrocarbon-degrading consortia from the surface seawater of the South China Sea.</title>
        <authorList>
            <person name="Dong C."/>
            <person name="Liu R."/>
            <person name="Shao Z."/>
        </authorList>
    </citation>
    <scope>NUCLEOTIDE SEQUENCE [LARGE SCALE GENOMIC DNA]</scope>
    <source>
        <strain evidence="2 3">CSC1P2</strain>
    </source>
</reference>
<evidence type="ECO:0000256" key="1">
    <source>
        <dbReference type="SAM" id="MobiDB-lite"/>
    </source>
</evidence>
<dbReference type="Proteomes" id="UP000233597">
    <property type="component" value="Unassembled WGS sequence"/>
</dbReference>
<accession>A0A2N3KWS5</accession>
<feature type="region of interest" description="Disordered" evidence="1">
    <location>
        <begin position="207"/>
        <end position="240"/>
    </location>
</feature>
<dbReference type="EMBL" id="NWTK01000003">
    <property type="protein sequence ID" value="PKR55035.1"/>
    <property type="molecule type" value="Genomic_DNA"/>
</dbReference>
<gene>
    <name evidence="2" type="ORF">COO20_06520</name>
</gene>
<dbReference type="RefSeq" id="WP_101264878.1">
    <property type="nucleotide sequence ID" value="NZ_NWTK01000003.1"/>
</dbReference>
<comment type="caution">
    <text evidence="2">The sequence shown here is derived from an EMBL/GenBank/DDBJ whole genome shotgun (WGS) entry which is preliminary data.</text>
</comment>